<protein>
    <submittedName>
        <fullName evidence="8">Putative Fe-S oxidoreductase</fullName>
    </submittedName>
</protein>
<dbReference type="Pfam" id="PF13186">
    <property type="entry name" value="SPASM"/>
    <property type="match status" value="1"/>
</dbReference>
<evidence type="ECO:0000256" key="1">
    <source>
        <dbReference type="ARBA" id="ARBA00001966"/>
    </source>
</evidence>
<dbReference type="OrthoDB" id="7690664at2"/>
<dbReference type="SMART" id="SM00729">
    <property type="entry name" value="Elp3"/>
    <property type="match status" value="1"/>
</dbReference>
<name>L0GVQ2_9GAMM</name>
<dbReference type="CDD" id="cd21109">
    <property type="entry name" value="SPASM"/>
    <property type="match status" value="1"/>
</dbReference>
<dbReference type="GO" id="GO:0046872">
    <property type="term" value="F:metal ion binding"/>
    <property type="evidence" value="ECO:0007669"/>
    <property type="project" value="UniProtKB-KW"/>
</dbReference>
<dbReference type="Gene3D" id="3.20.20.70">
    <property type="entry name" value="Aldolase class I"/>
    <property type="match status" value="1"/>
</dbReference>
<gene>
    <name evidence="8" type="ORF">Thimo_0527</name>
</gene>
<dbReference type="GO" id="GO:0051536">
    <property type="term" value="F:iron-sulfur cluster binding"/>
    <property type="evidence" value="ECO:0007669"/>
    <property type="project" value="UniProtKB-KW"/>
</dbReference>
<dbReference type="Pfam" id="PF05402">
    <property type="entry name" value="PqqD"/>
    <property type="match status" value="1"/>
</dbReference>
<evidence type="ECO:0000256" key="6">
    <source>
        <dbReference type="SAM" id="MobiDB-lite"/>
    </source>
</evidence>
<proteinExistence type="predicted"/>
<dbReference type="eggNOG" id="COG0535">
    <property type="taxonomic scope" value="Bacteria"/>
</dbReference>
<sequence>MGEKYIKWDFTGRCNLRCAHCSVGKVYFEKDREPIRELTAQERLQVVDKLAAGGVGAVTFLGGEPLLLKDELFDVAARCAAHGIAMSLVTNGLLLREEAVHKVIDSGIGTLVVSVDGASAKTHELIRGKGTYERVIANLDGMVRTIRREGAPVKVRVNTVLNRQNAHEIRQMLDMWIEKDVDEWGALALGGVGYAEDHIENLYLAPEEEIELAVEFAKCWNARSSATRLDVFAQFIYPVIADYIEEKYGLEVPRPMLCCNAATSLGFIRPDGTMYACDRVPNDRYTGKDIDGAAIRPMSLVDHDFYEIWNSDYFRAMFPFILRADTYQNYDPCRRCKYLHDRSCNPCPLYSLDSNVVVHTCKLIEEWTGGFGQGAGTDKQPGLLDTIETIRVEPTAPSEAQQRDSDRVPTPRQGIRSYAEGDQLVLLNPYDVTFIAVNPVGRMLWESMDGHRCIGDFAKDLEDVAEGVAARIGARETPADLEKYLMPQVQGFFTSLAERGLIEWA</sequence>
<dbReference type="PANTHER" id="PTHR11228:SF7">
    <property type="entry name" value="PQQA PEPTIDE CYCLASE"/>
    <property type="match status" value="1"/>
</dbReference>
<dbReference type="Proteomes" id="UP000010816">
    <property type="component" value="Chromosome"/>
</dbReference>
<keyword evidence="2" id="KW-0949">S-adenosyl-L-methionine</keyword>
<feature type="region of interest" description="Disordered" evidence="6">
    <location>
        <begin position="393"/>
        <end position="414"/>
    </location>
</feature>
<dbReference type="RefSeq" id="WP_015279527.1">
    <property type="nucleotide sequence ID" value="NC_019940.1"/>
</dbReference>
<evidence type="ECO:0000313" key="9">
    <source>
        <dbReference type="Proteomes" id="UP000010816"/>
    </source>
</evidence>
<dbReference type="KEGG" id="tmb:Thimo_0527"/>
<dbReference type="SFLD" id="SFLDS00029">
    <property type="entry name" value="Radical_SAM"/>
    <property type="match status" value="1"/>
</dbReference>
<dbReference type="InterPro" id="IPR050377">
    <property type="entry name" value="Radical_SAM_PqqE_MftC-like"/>
</dbReference>
<dbReference type="EMBL" id="CP003051">
    <property type="protein sequence ID" value="AGA89379.1"/>
    <property type="molecule type" value="Genomic_DNA"/>
</dbReference>
<dbReference type="PANTHER" id="PTHR11228">
    <property type="entry name" value="RADICAL SAM DOMAIN PROTEIN"/>
    <property type="match status" value="1"/>
</dbReference>
<dbReference type="GO" id="GO:0003824">
    <property type="term" value="F:catalytic activity"/>
    <property type="evidence" value="ECO:0007669"/>
    <property type="project" value="InterPro"/>
</dbReference>
<dbReference type="SUPFAM" id="SSF102114">
    <property type="entry name" value="Radical SAM enzymes"/>
    <property type="match status" value="1"/>
</dbReference>
<comment type="cofactor">
    <cofactor evidence="1">
        <name>[4Fe-4S] cluster</name>
        <dbReference type="ChEBI" id="CHEBI:49883"/>
    </cofactor>
</comment>
<dbReference type="Pfam" id="PF04055">
    <property type="entry name" value="Radical_SAM"/>
    <property type="match status" value="1"/>
</dbReference>
<feature type="domain" description="Radical SAM core" evidence="7">
    <location>
        <begin position="1"/>
        <end position="223"/>
    </location>
</feature>
<evidence type="ECO:0000256" key="5">
    <source>
        <dbReference type="ARBA" id="ARBA00023014"/>
    </source>
</evidence>
<organism evidence="8 9">
    <name type="scientific">Thioflavicoccus mobilis 8321</name>
    <dbReference type="NCBI Taxonomy" id="765912"/>
    <lineage>
        <taxon>Bacteria</taxon>
        <taxon>Pseudomonadati</taxon>
        <taxon>Pseudomonadota</taxon>
        <taxon>Gammaproteobacteria</taxon>
        <taxon>Chromatiales</taxon>
        <taxon>Chromatiaceae</taxon>
        <taxon>Thioflavicoccus</taxon>
    </lineage>
</organism>
<keyword evidence="3" id="KW-0479">Metal-binding</keyword>
<dbReference type="InterPro" id="IPR023885">
    <property type="entry name" value="4Fe4S-binding_SPASM_dom"/>
</dbReference>
<dbReference type="InterPro" id="IPR058240">
    <property type="entry name" value="rSAM_sf"/>
</dbReference>
<evidence type="ECO:0000259" key="7">
    <source>
        <dbReference type="PROSITE" id="PS51918"/>
    </source>
</evidence>
<evidence type="ECO:0000256" key="4">
    <source>
        <dbReference type="ARBA" id="ARBA00023004"/>
    </source>
</evidence>
<reference evidence="8 9" key="1">
    <citation type="submission" date="2011-09" db="EMBL/GenBank/DDBJ databases">
        <title>Complete sequence of chromosome of Thioflavicoccus mobilis 8321.</title>
        <authorList>
            <consortium name="US DOE Joint Genome Institute"/>
            <person name="Lucas S."/>
            <person name="Han J."/>
            <person name="Lapidus A."/>
            <person name="Cheng J.-F."/>
            <person name="Goodwin L."/>
            <person name="Pitluck S."/>
            <person name="Peters L."/>
            <person name="Ovchinnikova G."/>
            <person name="Lu M."/>
            <person name="Detter J.C."/>
            <person name="Han C."/>
            <person name="Tapia R."/>
            <person name="Land M."/>
            <person name="Hauser L."/>
            <person name="Kyrpides N."/>
            <person name="Ivanova N."/>
            <person name="Pagani I."/>
            <person name="Vogl K."/>
            <person name="Liu Z."/>
            <person name="Imhoff J."/>
            <person name="Thiel V."/>
            <person name="Frigaard N.-U."/>
            <person name="Bryant D."/>
            <person name="Woyke T."/>
        </authorList>
    </citation>
    <scope>NUCLEOTIDE SEQUENCE [LARGE SCALE GENOMIC DNA]</scope>
    <source>
        <strain evidence="8 9">8321</strain>
    </source>
</reference>
<dbReference type="AlphaFoldDB" id="L0GVQ2"/>
<dbReference type="InterPro" id="IPR006638">
    <property type="entry name" value="Elp3/MiaA/NifB-like_rSAM"/>
</dbReference>
<dbReference type="STRING" id="765912.Thimo_0527"/>
<dbReference type="CDD" id="cd01335">
    <property type="entry name" value="Radical_SAM"/>
    <property type="match status" value="1"/>
</dbReference>
<dbReference type="HOGENOM" id="CLU_539611_0_0_6"/>
<keyword evidence="9" id="KW-1185">Reference proteome</keyword>
<dbReference type="InterPro" id="IPR013785">
    <property type="entry name" value="Aldolase_TIM"/>
</dbReference>
<dbReference type="SFLD" id="SFLDG01067">
    <property type="entry name" value="SPASM/twitch_domain_containing"/>
    <property type="match status" value="1"/>
</dbReference>
<keyword evidence="5" id="KW-0411">Iron-sulfur</keyword>
<accession>L0GVQ2</accession>
<dbReference type="InterPro" id="IPR008792">
    <property type="entry name" value="PQQD"/>
</dbReference>
<evidence type="ECO:0000256" key="2">
    <source>
        <dbReference type="ARBA" id="ARBA00022691"/>
    </source>
</evidence>
<evidence type="ECO:0000256" key="3">
    <source>
        <dbReference type="ARBA" id="ARBA00022723"/>
    </source>
</evidence>
<evidence type="ECO:0000313" key="8">
    <source>
        <dbReference type="EMBL" id="AGA89379.1"/>
    </source>
</evidence>
<dbReference type="PROSITE" id="PS51918">
    <property type="entry name" value="RADICAL_SAM"/>
    <property type="match status" value="1"/>
</dbReference>
<keyword evidence="4" id="KW-0408">Iron</keyword>
<dbReference type="InterPro" id="IPR007197">
    <property type="entry name" value="rSAM"/>
</dbReference>